<gene>
    <name evidence="3" type="primary">bepA_5</name>
    <name evidence="3" type="ORF">AADEFJLK_01159</name>
</gene>
<dbReference type="SUPFAM" id="SSF52540">
    <property type="entry name" value="P-loop containing nucleoside triphosphate hydrolases"/>
    <property type="match status" value="1"/>
</dbReference>
<reference evidence="3 4" key="1">
    <citation type="submission" date="2017-11" db="EMBL/GenBank/DDBJ databases">
        <title>Draft Genome Sequence of Methylobacter psychrotolerans Sph1T, an Obligate Methanotroph from Low-Temperature Environments.</title>
        <authorList>
            <person name="Oshkin I.Y."/>
            <person name="Miroshnikov K."/>
            <person name="Belova S.E."/>
            <person name="Korzhenkov A."/>
            <person name="Toshchakov S.V."/>
            <person name="Dedysh S.N."/>
        </authorList>
    </citation>
    <scope>NUCLEOTIDE SEQUENCE [LARGE SCALE GENOMIC DNA]</scope>
    <source>
        <strain evidence="3 4">Sph1</strain>
    </source>
</reference>
<dbReference type="Pfam" id="PF14559">
    <property type="entry name" value="TPR_19"/>
    <property type="match status" value="3"/>
</dbReference>
<dbReference type="Pfam" id="PF13432">
    <property type="entry name" value="TPR_16"/>
    <property type="match status" value="2"/>
</dbReference>
<keyword evidence="2" id="KW-0802">TPR repeat</keyword>
<feature type="repeat" description="TPR" evidence="2">
    <location>
        <begin position="251"/>
        <end position="284"/>
    </location>
</feature>
<feature type="repeat" description="TPR" evidence="2">
    <location>
        <begin position="787"/>
        <end position="820"/>
    </location>
</feature>
<name>A0A2S5CP68_9GAMM</name>
<sequence>MTQPTFFSPPQLAAARTLQQCGALAEAAALCQQALAQTPKHPALLVLLGVLFCQQQQFDQGRECLQALPPEATLAADADTLTDIAAIHFLLKDPLPALAALDQALSQQPNAYLAQARRGLVRMQLGHFADALADFQRAVQYSPATQQAALHINIARCALYLEDLELALQAVAHAQAAGGGHLQQWLLVAVDTYVALRHWEAAETAIQHALDAGLEELKCVKLLALVLAGQDKHAQAAESLRNALSNHPEDVELLMQLATLARVQGHYGKAVRYMQTAIQHAPDNASLWAQLAQLGAKYFDEQGARLAAEQALTLTANDSGLSRAEALVAIASVTGEESLAEDYYRQALAQVPDYTPACLGLGQLLLQWGRVDEALTHFEAATARHPVAALGALINARRFPEDPERLAHIERVAYLPSLQGAVSGCLLFDLAAVWEHLKDYPKAFQFVNQANAANRKLLSYNAEQHSQQCRAIRQTFTADFFAQTQAYGNPSAQPTFVLGMPRSGTTLVEQILGGHKDIFVAGEIGLLSGIIQKLNAWERHLGSGQHYPACVRDLTADQARHYADEILAELRHYAPDARYIVDKLPHNFENIGLIRLLFPNAPIIHVLREPRDVAVSNYFTDYQAKFGGMGFAYDLEDIGKQLRDHQALMRHWDAVLAKPILTIRYEDVVADTEAAARQILAYLQLDWTDTVLDYQNLERAVKTASVWQVRQPIYNTSTEKWRRYADFLQPLEDILNAPPSEAQTDPEPPAALPAGYFFQGMTRLQAGEQEAAATIFSTILQHQPQHAAALHMLGIARFQQGQTEIALKLLQQAIAKQPHHASWHQNLSVIYNALGLSEQARRAQATSQQLHAKQAAQKLQAENPLGFSLTMPCGNDGEDIGSLPCKGEGWGGV</sequence>
<dbReference type="PANTHER" id="PTHR12788">
    <property type="entry name" value="PROTEIN-TYROSINE SULFOTRANSFERASE 2"/>
    <property type="match status" value="1"/>
</dbReference>
<dbReference type="InterPro" id="IPR026634">
    <property type="entry name" value="TPST-like"/>
</dbReference>
<keyword evidence="3" id="KW-0645">Protease</keyword>
<accession>A0A2S5CP68</accession>
<dbReference type="GO" id="GO:0008233">
    <property type="term" value="F:peptidase activity"/>
    <property type="evidence" value="ECO:0007669"/>
    <property type="project" value="UniProtKB-KW"/>
</dbReference>
<comment type="caution">
    <text evidence="3">The sequence shown here is derived from an EMBL/GenBank/DDBJ whole genome shotgun (WGS) entry which is preliminary data.</text>
</comment>
<evidence type="ECO:0000313" key="4">
    <source>
        <dbReference type="Proteomes" id="UP000237423"/>
    </source>
</evidence>
<dbReference type="GO" id="GO:0006508">
    <property type="term" value="P:proteolysis"/>
    <property type="evidence" value="ECO:0007669"/>
    <property type="project" value="UniProtKB-KW"/>
</dbReference>
<dbReference type="InterPro" id="IPR019734">
    <property type="entry name" value="TPR_rpt"/>
</dbReference>
<evidence type="ECO:0000256" key="2">
    <source>
        <dbReference type="PROSITE-ProRule" id="PRU00339"/>
    </source>
</evidence>
<dbReference type="EMBL" id="PGFZ01000002">
    <property type="protein sequence ID" value="POZ52557.1"/>
    <property type="molecule type" value="Genomic_DNA"/>
</dbReference>
<dbReference type="GO" id="GO:0008476">
    <property type="term" value="F:protein-tyrosine sulfotransferase activity"/>
    <property type="evidence" value="ECO:0007669"/>
    <property type="project" value="InterPro"/>
</dbReference>
<dbReference type="PROSITE" id="PS50005">
    <property type="entry name" value="TPR"/>
    <property type="match status" value="3"/>
</dbReference>
<evidence type="ECO:0000313" key="3">
    <source>
        <dbReference type="EMBL" id="POZ52557.1"/>
    </source>
</evidence>
<feature type="repeat" description="TPR" evidence="2">
    <location>
        <begin position="112"/>
        <end position="145"/>
    </location>
</feature>
<protein>
    <submittedName>
        <fullName evidence="3">Beta-barrel assembly-enhancing protease</fullName>
        <ecNumber evidence="3">3.4.-.-</ecNumber>
    </submittedName>
</protein>
<keyword evidence="1" id="KW-0808">Transferase</keyword>
<dbReference type="Gene3D" id="3.40.50.300">
    <property type="entry name" value="P-loop containing nucleotide triphosphate hydrolases"/>
    <property type="match status" value="1"/>
</dbReference>
<proteinExistence type="predicted"/>
<dbReference type="PANTHER" id="PTHR12788:SF10">
    <property type="entry name" value="PROTEIN-TYROSINE SULFOTRANSFERASE"/>
    <property type="match status" value="1"/>
</dbReference>
<dbReference type="Pfam" id="PF13469">
    <property type="entry name" value="Sulfotransfer_3"/>
    <property type="match status" value="1"/>
</dbReference>
<dbReference type="Proteomes" id="UP000237423">
    <property type="component" value="Unassembled WGS sequence"/>
</dbReference>
<dbReference type="EC" id="3.4.-.-" evidence="3"/>
<evidence type="ECO:0000256" key="1">
    <source>
        <dbReference type="ARBA" id="ARBA00022679"/>
    </source>
</evidence>
<dbReference type="SUPFAM" id="SSF48452">
    <property type="entry name" value="TPR-like"/>
    <property type="match status" value="4"/>
</dbReference>
<organism evidence="3 4">
    <name type="scientific">Methylovulum psychrotolerans</name>
    <dbReference type="NCBI Taxonomy" id="1704499"/>
    <lineage>
        <taxon>Bacteria</taxon>
        <taxon>Pseudomonadati</taxon>
        <taxon>Pseudomonadota</taxon>
        <taxon>Gammaproteobacteria</taxon>
        <taxon>Methylococcales</taxon>
        <taxon>Methylococcaceae</taxon>
        <taxon>Methylovulum</taxon>
    </lineage>
</organism>
<dbReference type="InterPro" id="IPR011990">
    <property type="entry name" value="TPR-like_helical_dom_sf"/>
</dbReference>
<dbReference type="RefSeq" id="WP_103973638.1">
    <property type="nucleotide sequence ID" value="NZ_PGFZ01000002.1"/>
</dbReference>
<dbReference type="SMART" id="SM00028">
    <property type="entry name" value="TPR"/>
    <property type="match status" value="11"/>
</dbReference>
<keyword evidence="3" id="KW-0378">Hydrolase</keyword>
<dbReference type="InterPro" id="IPR027417">
    <property type="entry name" value="P-loop_NTPase"/>
</dbReference>
<dbReference type="Gene3D" id="1.25.40.10">
    <property type="entry name" value="Tetratricopeptide repeat domain"/>
    <property type="match status" value="5"/>
</dbReference>
<dbReference type="AlphaFoldDB" id="A0A2S5CP68"/>